<accession>A0ABU1TPE8</accession>
<gene>
    <name evidence="2" type="ORF">J2X31_001864</name>
</gene>
<evidence type="ECO:0000313" key="2">
    <source>
        <dbReference type="EMBL" id="MDR6967850.1"/>
    </source>
</evidence>
<evidence type="ECO:0000313" key="3">
    <source>
        <dbReference type="Proteomes" id="UP001255185"/>
    </source>
</evidence>
<keyword evidence="1" id="KW-0732">Signal</keyword>
<dbReference type="EMBL" id="JAVDVI010000007">
    <property type="protein sequence ID" value="MDR6967850.1"/>
    <property type="molecule type" value="Genomic_DNA"/>
</dbReference>
<proteinExistence type="predicted"/>
<feature type="chain" id="PRO_5045371125" evidence="1">
    <location>
        <begin position="20"/>
        <end position="121"/>
    </location>
</feature>
<comment type="caution">
    <text evidence="2">The sequence shown here is derived from an EMBL/GenBank/DDBJ whole genome shotgun (WGS) entry which is preliminary data.</text>
</comment>
<dbReference type="RefSeq" id="WP_310026215.1">
    <property type="nucleotide sequence ID" value="NZ_JAVDVI010000007.1"/>
</dbReference>
<dbReference type="Proteomes" id="UP001255185">
    <property type="component" value="Unassembled WGS sequence"/>
</dbReference>
<organism evidence="2 3">
    <name type="scientific">Flavobacterium arsenatis</name>
    <dbReference type="NCBI Taxonomy" id="1484332"/>
    <lineage>
        <taxon>Bacteria</taxon>
        <taxon>Pseudomonadati</taxon>
        <taxon>Bacteroidota</taxon>
        <taxon>Flavobacteriia</taxon>
        <taxon>Flavobacteriales</taxon>
        <taxon>Flavobacteriaceae</taxon>
        <taxon>Flavobacterium</taxon>
    </lineage>
</organism>
<protein>
    <submittedName>
        <fullName evidence="2">Uncharacterized protein</fullName>
    </submittedName>
</protein>
<evidence type="ECO:0000256" key="1">
    <source>
        <dbReference type="SAM" id="SignalP"/>
    </source>
</evidence>
<name>A0ABU1TPE8_9FLAO</name>
<feature type="signal peptide" evidence="1">
    <location>
        <begin position="1"/>
        <end position="19"/>
    </location>
</feature>
<reference evidence="2 3" key="1">
    <citation type="submission" date="2023-07" db="EMBL/GenBank/DDBJ databases">
        <title>Sorghum-associated microbial communities from plants grown in Nebraska, USA.</title>
        <authorList>
            <person name="Schachtman D."/>
        </authorList>
    </citation>
    <scope>NUCLEOTIDE SEQUENCE [LARGE SCALE GENOMIC DNA]</scope>
    <source>
        <strain evidence="2 3">3773</strain>
    </source>
</reference>
<keyword evidence="3" id="KW-1185">Reference proteome</keyword>
<sequence>MKKLIVLFLLFGFAGYSQNVQDSTYFKITPSKYDWSKLDVSDITFKVDMKHFKDVSMVSVYDMNSIFNYDYIQNQGNYTSQRVTANPVCSFLAGNDNFYYSNTGDTLGFAFMGALFNAVFK</sequence>